<organism evidence="1 2">
    <name type="scientific">Cichlidogyrus casuarinus</name>
    <dbReference type="NCBI Taxonomy" id="1844966"/>
    <lineage>
        <taxon>Eukaryota</taxon>
        <taxon>Metazoa</taxon>
        <taxon>Spiralia</taxon>
        <taxon>Lophotrochozoa</taxon>
        <taxon>Platyhelminthes</taxon>
        <taxon>Monogenea</taxon>
        <taxon>Monopisthocotylea</taxon>
        <taxon>Dactylogyridea</taxon>
        <taxon>Ancyrocephalidae</taxon>
        <taxon>Cichlidogyrus</taxon>
    </lineage>
</organism>
<proteinExistence type="predicted"/>
<evidence type="ECO:0000313" key="2">
    <source>
        <dbReference type="Proteomes" id="UP001626550"/>
    </source>
</evidence>
<keyword evidence="2" id="KW-1185">Reference proteome</keyword>
<name>A0ABD2PPQ2_9PLAT</name>
<evidence type="ECO:0000313" key="1">
    <source>
        <dbReference type="EMBL" id="KAL3309160.1"/>
    </source>
</evidence>
<reference evidence="1 2" key="1">
    <citation type="submission" date="2024-11" db="EMBL/GenBank/DDBJ databases">
        <title>Adaptive evolution of stress response genes in parasites aligns with host niche diversity.</title>
        <authorList>
            <person name="Hahn C."/>
            <person name="Resl P."/>
        </authorList>
    </citation>
    <scope>NUCLEOTIDE SEQUENCE [LARGE SCALE GENOMIC DNA]</scope>
    <source>
        <strain evidence="1">EGGRZ-B1_66</strain>
        <tissue evidence="1">Body</tissue>
    </source>
</reference>
<sequence>MRYMHAFQFLKPTFFGLEELSNFHWLCSTINVQIFWKNLLLISAVYLFRHSMNNEINTPIFDYATANMFVYPICFQIIIRSISVASEVSSSTSRLPPNFLSLVIDVLHYTFHCYTFSAGPIIMYSDWRVDALELETKKVQGNGRRTNRFISLKSLVGRACRLAFWFVVWSLVLTQLHPRSLLSLAFKTDDLKSLSPYDDAFRNKTLTIQNPIANSFLKFDALCIPICMYMEGLTFYMAYLLSYGLGRLFSDLEAFVLRLKLKSGNFNSVVPDGPRCISHIFLYTEMWRTFDRGLYNFLLM</sequence>
<protein>
    <submittedName>
        <fullName evidence="1">Uncharacterized protein</fullName>
    </submittedName>
</protein>
<gene>
    <name evidence="1" type="ORF">Ciccas_012293</name>
</gene>
<comment type="caution">
    <text evidence="1">The sequence shown here is derived from an EMBL/GenBank/DDBJ whole genome shotgun (WGS) entry which is preliminary data.</text>
</comment>
<dbReference type="Proteomes" id="UP001626550">
    <property type="component" value="Unassembled WGS sequence"/>
</dbReference>
<accession>A0ABD2PPQ2</accession>
<dbReference type="EMBL" id="JBJKFK010004230">
    <property type="protein sequence ID" value="KAL3309160.1"/>
    <property type="molecule type" value="Genomic_DNA"/>
</dbReference>
<dbReference type="AlphaFoldDB" id="A0ABD2PPQ2"/>